<dbReference type="Pfam" id="PF18962">
    <property type="entry name" value="Por_Secre_tail"/>
    <property type="match status" value="1"/>
</dbReference>
<sequence length="1663" mass="181935">VFEQGQVIEITTLSADEDGEVVKVDFYADDLLIASVEAEPFTFNWDNAPLGNHYITAIATDNEGAATVSTPVYITIEEAPEIPEAPEAPAVNVSPTISIITPTDQQVFEQGQVIEITTLSTDEDGEVVKVDFYAGDLLIASVEAEPFTFNWDNAPLGNHYITAIATDNEGAATVSNSVYITIEEAPEMPETPEAPAANVSPTISIITPADQQVFEQGQVIEITTLSADEDGEVVKVDFYADDLLIASVEAEPFTFNWDNAPLGNHYITAIATDNEGAATVSTPIYITIEEAPAANVSPTISIITPEDQQVFEQGQVIEITTLSADEDGEVVKVDFFADDLLIASVEAEPFTFNWDNAPLGNHYITAIATDNEGAATVSTPIYITVEEAPEIPEAPETPATPEAPAVNVSPTISIITPEDQQVFEQGQVIEITALSADEDGEVVKVDFYAGDLLIASVEAEPFTFNWDNAPLGNHYITAIATDNEGAATVSNSVYITIEEAPEMPETPEAPAANVSPTISIITPADQQVFEQGQVIEITTLSADEDGEVVKVDFYADDLLIASVEAEPFTFNWDNAPLGNHYITAIATDNEGAATVSTPIYITIEEAPAANVSPTISIITPEDQQVFEQGQVIEITALSADEDGEVVKVDFYAGDLLIASLEAEPFTFNWDNAPLGNHYITAIATDNEGAATVSTPVYITIEEAPAANVSPTISIITPTDQQVFEQGQVIEITTLSADEDGEVVKVDFYADDLLIASVEAEPFTFNWDNAPLGNHYITAIATDNEGAATVSNSVYITVEEAPAVNVSPTISIITPTDQQVFEQGQVIEITTLSADEDGEVVKVDFYADDLLMASVEAEPFTFNWDNAPLGNHYITAIATDNEGAATVSTPVYITIEEAPEILEAPEAPAANVSPTISIITPADQQVFEQGQVIEITTLSADEDGEVVKVDFYAGDLLIASVEAEPFTFNWDNAPLGNHYITAIATDNEGAATVSNSVYITVDEAPEMPETPEAPAVNVSPTISIITPEDQQVFEQGQVIEITTLSADEDGEVVKVDFYADDLLIASVEAEPFTFNWDNAPLGNHYITAIATDNEGAGTVSNSINISVIEKPKEPRFRLVSPEDNGQYFYNDYMSMNIDTLENSSEIVKVEYFRNNIYLGTRENQNFEYNWRISVLGDLNIMAIATDVNGRTASDIKRVNVIDKPKPSLKIINPNNNDIYDLGEEIGLEIEIKNVSVEINRVEFYKNEQKIGEIKNGVKKLNWVADEIGTHLITAKAMSENGFTLYSDPVAVIIRIKNNLPKVELLSPIEGQMFEQDDIIDLMVLFDGNADAVDFVEYYANGTKINTSRNYPYFTQWKDATPGEYFIQAKAFEKNSSNYGFTEGVNIQVKSNDSFRITSPRPLSKHHIGTDLEITVAIPNSNKTIERVEFYQGNTLIGQSRNKPYNFVWKNIPQGNLTLVSRLVYADGSSLLSLPIRIEIIKLPTIILTMKSEKSSFSSSEMIEFVSTYQDFSASIKEVILIKNNHIIEKFTGENQNFKISDLSHGIHRIKIEVTDALENKFSSNEIQIFVRDHDLMAEVEIDDFKIYPNPTIRELNIDIDLNFDTSTLYAEIVSMTGMPMGIHTFNPSEGIATLDLDHLKTGVYLLRIHHEGRIIGMKRFIKTN</sequence>
<feature type="non-terminal residue" evidence="2">
    <location>
        <position position="1"/>
    </location>
</feature>
<evidence type="ECO:0000259" key="1">
    <source>
        <dbReference type="Pfam" id="PF18962"/>
    </source>
</evidence>
<dbReference type="Pfam" id="PF17957">
    <property type="entry name" value="Big_7"/>
    <property type="match status" value="14"/>
</dbReference>
<evidence type="ECO:0000313" key="2">
    <source>
        <dbReference type="EMBL" id="MFC3975708.1"/>
    </source>
</evidence>
<dbReference type="Proteomes" id="UP001595766">
    <property type="component" value="Unassembled WGS sequence"/>
</dbReference>
<dbReference type="Gene3D" id="2.60.40.10">
    <property type="entry name" value="Immunoglobulins"/>
    <property type="match status" value="15"/>
</dbReference>
<feature type="domain" description="Secretion system C-terminal sorting" evidence="1">
    <location>
        <begin position="1585"/>
        <end position="1654"/>
    </location>
</feature>
<reference evidence="3" key="1">
    <citation type="journal article" date="2019" name="Int. J. Syst. Evol. Microbiol.">
        <title>The Global Catalogue of Microorganisms (GCM) 10K type strain sequencing project: providing services to taxonomists for standard genome sequencing and annotation.</title>
        <authorList>
            <consortium name="The Broad Institute Genomics Platform"/>
            <consortium name="The Broad Institute Genome Sequencing Center for Infectious Disease"/>
            <person name="Wu L."/>
            <person name="Ma J."/>
        </authorList>
    </citation>
    <scope>NUCLEOTIDE SEQUENCE [LARGE SCALE GENOMIC DNA]</scope>
    <source>
        <strain evidence="3">CECT 8551</strain>
    </source>
</reference>
<dbReference type="NCBIfam" id="TIGR04183">
    <property type="entry name" value="Por_Secre_tail"/>
    <property type="match status" value="1"/>
</dbReference>
<keyword evidence="3" id="KW-1185">Reference proteome</keyword>
<proteinExistence type="predicted"/>
<name>A0ABV8EJZ1_9BACT</name>
<accession>A0ABV8EJZ1</accession>
<dbReference type="EMBL" id="JBHSAV010000016">
    <property type="protein sequence ID" value="MFC3975708.1"/>
    <property type="molecule type" value="Genomic_DNA"/>
</dbReference>
<dbReference type="InterPro" id="IPR026444">
    <property type="entry name" value="Secre_tail"/>
</dbReference>
<dbReference type="SUPFAM" id="SSF101898">
    <property type="entry name" value="NHL repeat"/>
    <property type="match status" value="3"/>
</dbReference>
<dbReference type="InterPro" id="IPR013783">
    <property type="entry name" value="Ig-like_fold"/>
</dbReference>
<gene>
    <name evidence="2" type="ORF">ACFOUP_04930</name>
</gene>
<comment type="caution">
    <text evidence="2">The sequence shown here is derived from an EMBL/GenBank/DDBJ whole genome shotgun (WGS) entry which is preliminary data.</text>
</comment>
<protein>
    <submittedName>
        <fullName evidence="2">Ig-like domain-containing protein</fullName>
    </submittedName>
</protein>
<organism evidence="2 3">
    <name type="scientific">Belliella kenyensis</name>
    <dbReference type="NCBI Taxonomy" id="1472724"/>
    <lineage>
        <taxon>Bacteria</taxon>
        <taxon>Pseudomonadati</taxon>
        <taxon>Bacteroidota</taxon>
        <taxon>Cytophagia</taxon>
        <taxon>Cytophagales</taxon>
        <taxon>Cyclobacteriaceae</taxon>
        <taxon>Belliella</taxon>
    </lineage>
</organism>
<dbReference type="RefSeq" id="WP_376856735.1">
    <property type="nucleotide sequence ID" value="NZ_JBHSAV010000016.1"/>
</dbReference>
<evidence type="ECO:0000313" key="3">
    <source>
        <dbReference type="Proteomes" id="UP001595766"/>
    </source>
</evidence>